<reference evidence="1 2" key="1">
    <citation type="submission" date="2017-03" db="EMBL/GenBank/DDBJ databases">
        <title>Draft Genome sequence of Marispirochaeta sp. strain JC444.</title>
        <authorList>
            <person name="Shivani Y."/>
            <person name="Subhash Y."/>
            <person name="Sasikala C."/>
            <person name="Ramana C."/>
        </authorList>
    </citation>
    <scope>NUCLEOTIDE SEQUENCE [LARGE SCALE GENOMIC DNA]</scope>
    <source>
        <strain evidence="1 2">JC444</strain>
    </source>
</reference>
<comment type="caution">
    <text evidence="1">The sequence shown here is derived from an EMBL/GenBank/DDBJ whole genome shotgun (WGS) entry which is preliminary data.</text>
</comment>
<dbReference type="Proteomes" id="UP000192343">
    <property type="component" value="Unassembled WGS sequence"/>
</dbReference>
<sequence length="80" mass="8884">MEKLYSIHLMISKVENGQFLAQSDDIPGLVAQGRTIPEAVEIAQDVARKLIESYMDHGDPIPHSLKPLTDRFELDVPVGV</sequence>
<evidence type="ECO:0000313" key="2">
    <source>
        <dbReference type="Proteomes" id="UP000192343"/>
    </source>
</evidence>
<keyword evidence="2" id="KW-1185">Reference proteome</keyword>
<dbReference type="RefSeq" id="WP_083049703.1">
    <property type="nucleotide sequence ID" value="NZ_CAXXQO010000003.1"/>
</dbReference>
<dbReference type="AlphaFoldDB" id="A0A1Y1RZ36"/>
<dbReference type="SUPFAM" id="SSF143100">
    <property type="entry name" value="TTHA1013/TTHA0281-like"/>
    <property type="match status" value="1"/>
</dbReference>
<organism evidence="1 2">
    <name type="scientific">Marispirochaeta aestuarii</name>
    <dbReference type="NCBI Taxonomy" id="1963862"/>
    <lineage>
        <taxon>Bacteria</taxon>
        <taxon>Pseudomonadati</taxon>
        <taxon>Spirochaetota</taxon>
        <taxon>Spirochaetia</taxon>
        <taxon>Spirochaetales</taxon>
        <taxon>Spirochaetaceae</taxon>
        <taxon>Marispirochaeta</taxon>
    </lineage>
</organism>
<dbReference type="OrthoDB" id="327875at2"/>
<dbReference type="EMBL" id="MWQY01000007">
    <property type="protein sequence ID" value="ORC35910.1"/>
    <property type="molecule type" value="Genomic_DNA"/>
</dbReference>
<accession>A0A1Y1RZ36</accession>
<protein>
    <submittedName>
        <fullName evidence="1">HicB family protein</fullName>
    </submittedName>
</protein>
<proteinExistence type="predicted"/>
<evidence type="ECO:0000313" key="1">
    <source>
        <dbReference type="EMBL" id="ORC35910.1"/>
    </source>
</evidence>
<dbReference type="InterPro" id="IPR035069">
    <property type="entry name" value="TTHA1013/TTHA0281-like"/>
</dbReference>
<name>A0A1Y1RZ36_9SPIO</name>
<gene>
    <name evidence="1" type="ORF">B4O97_07515</name>
</gene>
<dbReference type="STRING" id="1963862.B4O97_07515"/>
<dbReference type="Gene3D" id="3.30.160.250">
    <property type="match status" value="1"/>
</dbReference>